<dbReference type="InterPro" id="IPR007348">
    <property type="entry name" value="CopC_dom"/>
</dbReference>
<evidence type="ECO:0000313" key="7">
    <source>
        <dbReference type="EMBL" id="SMG36527.1"/>
    </source>
</evidence>
<feature type="transmembrane region" description="Helical" evidence="4">
    <location>
        <begin position="165"/>
        <end position="186"/>
    </location>
</feature>
<dbReference type="Proteomes" id="UP000193309">
    <property type="component" value="Unassembled WGS sequence"/>
</dbReference>
<organism evidence="7 8">
    <name type="scientific">Corynebacterium pollutisoli</name>
    <dbReference type="NCBI Taxonomy" id="1610489"/>
    <lineage>
        <taxon>Bacteria</taxon>
        <taxon>Bacillati</taxon>
        <taxon>Actinomycetota</taxon>
        <taxon>Actinomycetes</taxon>
        <taxon>Mycobacteriales</taxon>
        <taxon>Corynebacteriaceae</taxon>
        <taxon>Corynebacterium</taxon>
    </lineage>
</organism>
<evidence type="ECO:0000313" key="8">
    <source>
        <dbReference type="Proteomes" id="UP000193309"/>
    </source>
</evidence>
<dbReference type="Gene3D" id="2.60.40.1220">
    <property type="match status" value="1"/>
</dbReference>
<keyword evidence="1 5" id="KW-0732">Signal</keyword>
<dbReference type="InterPro" id="IPR014756">
    <property type="entry name" value="Ig_E-set"/>
</dbReference>
<feature type="region of interest" description="Disordered" evidence="3">
    <location>
        <begin position="130"/>
        <end position="155"/>
    </location>
</feature>
<dbReference type="AlphaFoldDB" id="A0A1X7K668"/>
<evidence type="ECO:0000256" key="4">
    <source>
        <dbReference type="SAM" id="Phobius"/>
    </source>
</evidence>
<keyword evidence="4" id="KW-0472">Membrane</keyword>
<dbReference type="EMBL" id="FXAR01000009">
    <property type="protein sequence ID" value="SMG36527.1"/>
    <property type="molecule type" value="Genomic_DNA"/>
</dbReference>
<keyword evidence="8" id="KW-1185">Reference proteome</keyword>
<gene>
    <name evidence="7" type="ORF">SAMN06295981_2256</name>
</gene>
<keyword evidence="2" id="KW-0186">Copper</keyword>
<dbReference type="SUPFAM" id="SSF81296">
    <property type="entry name" value="E set domains"/>
    <property type="match status" value="1"/>
</dbReference>
<evidence type="ECO:0000256" key="3">
    <source>
        <dbReference type="SAM" id="MobiDB-lite"/>
    </source>
</evidence>
<name>A0A1X7K668_9CORY</name>
<keyword evidence="4" id="KW-1133">Transmembrane helix</keyword>
<keyword evidence="4" id="KW-0812">Transmembrane</keyword>
<dbReference type="RefSeq" id="WP_085550339.1">
    <property type="nucleotide sequence ID" value="NZ_FXAR01000009.1"/>
</dbReference>
<feature type="signal peptide" evidence="5">
    <location>
        <begin position="1"/>
        <end position="31"/>
    </location>
</feature>
<dbReference type="InterPro" id="IPR014755">
    <property type="entry name" value="Cu-Rt/internalin_Ig-like"/>
</dbReference>
<evidence type="ECO:0000256" key="1">
    <source>
        <dbReference type="ARBA" id="ARBA00022729"/>
    </source>
</evidence>
<dbReference type="GO" id="GO:0042597">
    <property type="term" value="C:periplasmic space"/>
    <property type="evidence" value="ECO:0007669"/>
    <property type="project" value="InterPro"/>
</dbReference>
<evidence type="ECO:0000259" key="6">
    <source>
        <dbReference type="Pfam" id="PF04234"/>
    </source>
</evidence>
<dbReference type="GO" id="GO:0005507">
    <property type="term" value="F:copper ion binding"/>
    <property type="evidence" value="ECO:0007669"/>
    <property type="project" value="InterPro"/>
</dbReference>
<dbReference type="GO" id="GO:0046688">
    <property type="term" value="P:response to copper ion"/>
    <property type="evidence" value="ECO:0007669"/>
    <property type="project" value="InterPro"/>
</dbReference>
<dbReference type="Pfam" id="PF04234">
    <property type="entry name" value="CopC"/>
    <property type="match status" value="1"/>
</dbReference>
<reference evidence="8" key="1">
    <citation type="submission" date="2017-04" db="EMBL/GenBank/DDBJ databases">
        <authorList>
            <person name="Varghese N."/>
            <person name="Submissions S."/>
        </authorList>
    </citation>
    <scope>NUCLEOTIDE SEQUENCE [LARGE SCALE GENOMIC DNA]</scope>
    <source>
        <strain evidence="8">VDS</strain>
    </source>
</reference>
<feature type="chain" id="PRO_5012349517" description="CopC domain-containing protein" evidence="5">
    <location>
        <begin position="32"/>
        <end position="194"/>
    </location>
</feature>
<accession>A0A1X7K668</accession>
<evidence type="ECO:0000256" key="5">
    <source>
        <dbReference type="SAM" id="SignalP"/>
    </source>
</evidence>
<proteinExistence type="predicted"/>
<protein>
    <recommendedName>
        <fullName evidence="6">CopC domain-containing protein</fullName>
    </recommendedName>
</protein>
<evidence type="ECO:0000256" key="2">
    <source>
        <dbReference type="ARBA" id="ARBA00023008"/>
    </source>
</evidence>
<dbReference type="STRING" id="1610489.SAMN06295981_2256"/>
<feature type="domain" description="CopC" evidence="6">
    <location>
        <begin position="32"/>
        <end position="128"/>
    </location>
</feature>
<sequence>MNLPVSQPRTRVTAIVAAVAALALASPVASAHDVVIGGNPANEEVVQEFPEIIELEFSGYVKEDFNTFAISDIDSGEILFSGPPTIDGRMVSIEVPEDVDPGAGDYRIGFQITSSDGHSTRGMTTFTVAGERESGATDSAPETTTVDDGTSQSADTEAGMLQGPLVWILAGVGILAILGVIVMMLARGRHNTQE</sequence>
<feature type="compositionally biased region" description="Polar residues" evidence="3">
    <location>
        <begin position="136"/>
        <end position="155"/>
    </location>
</feature>